<comment type="caution">
    <text evidence="1">The sequence shown here is derived from an EMBL/GenBank/DDBJ whole genome shotgun (WGS) entry which is preliminary data.</text>
</comment>
<keyword evidence="2" id="KW-1185">Reference proteome</keyword>
<organism evidence="1 2">
    <name type="scientific">Kutzneria chonburiensis</name>
    <dbReference type="NCBI Taxonomy" id="1483604"/>
    <lineage>
        <taxon>Bacteria</taxon>
        <taxon>Bacillati</taxon>
        <taxon>Actinomycetota</taxon>
        <taxon>Actinomycetes</taxon>
        <taxon>Pseudonocardiales</taxon>
        <taxon>Pseudonocardiaceae</taxon>
        <taxon>Kutzneria</taxon>
    </lineage>
</organism>
<name>A0ABV6MSJ2_9PSEU</name>
<dbReference type="RefSeq" id="WP_273941671.1">
    <property type="nucleotide sequence ID" value="NZ_CP097263.1"/>
</dbReference>
<dbReference type="EMBL" id="JBHLUD010000004">
    <property type="protein sequence ID" value="MFC0543276.1"/>
    <property type="molecule type" value="Genomic_DNA"/>
</dbReference>
<proteinExistence type="predicted"/>
<reference evidence="1 2" key="1">
    <citation type="submission" date="2024-09" db="EMBL/GenBank/DDBJ databases">
        <authorList>
            <person name="Sun Q."/>
            <person name="Mori K."/>
        </authorList>
    </citation>
    <scope>NUCLEOTIDE SEQUENCE [LARGE SCALE GENOMIC DNA]</scope>
    <source>
        <strain evidence="1 2">TBRC 1432</strain>
    </source>
</reference>
<protein>
    <submittedName>
        <fullName evidence="1">Uncharacterized protein</fullName>
    </submittedName>
</protein>
<gene>
    <name evidence="1" type="ORF">ACFFH7_17370</name>
</gene>
<evidence type="ECO:0000313" key="1">
    <source>
        <dbReference type="EMBL" id="MFC0543276.1"/>
    </source>
</evidence>
<dbReference type="Proteomes" id="UP001589810">
    <property type="component" value="Unassembled WGS sequence"/>
</dbReference>
<accession>A0ABV6MSJ2</accession>
<sequence length="88" mass="9201">MTTPLPHRAIAILRAVAAGRAELTDSREPDLRVDGLPCCDQAMAHDLVHAGLVVAARSTSTWMPARLTPSGERALAEAGPPPAQRPAA</sequence>
<evidence type="ECO:0000313" key="2">
    <source>
        <dbReference type="Proteomes" id="UP001589810"/>
    </source>
</evidence>